<organism evidence="6 7">
    <name type="scientific">Coffea arabica</name>
    <name type="common">Arabian coffee</name>
    <dbReference type="NCBI Taxonomy" id="13443"/>
    <lineage>
        <taxon>Eukaryota</taxon>
        <taxon>Viridiplantae</taxon>
        <taxon>Streptophyta</taxon>
        <taxon>Embryophyta</taxon>
        <taxon>Tracheophyta</taxon>
        <taxon>Spermatophyta</taxon>
        <taxon>Magnoliopsida</taxon>
        <taxon>eudicotyledons</taxon>
        <taxon>Gunneridae</taxon>
        <taxon>Pentapetalae</taxon>
        <taxon>asterids</taxon>
        <taxon>lamiids</taxon>
        <taxon>Gentianales</taxon>
        <taxon>Rubiaceae</taxon>
        <taxon>Ixoroideae</taxon>
        <taxon>Gardenieae complex</taxon>
        <taxon>Bertiereae - Coffeeae clade</taxon>
        <taxon>Coffeeae</taxon>
        <taxon>Coffea</taxon>
    </lineage>
</organism>
<sequence length="537" mass="59440">MEVEAHALSSFDLNSSPDNFPFTTTAAREPPELRNSQPFRSSKLLGYSESDHAPVREDLGSPVAAGGKCQDVGGSDLMAPVFSTIDSASPVANAFAGEEPLPEKMGRCPSRAAMKLQKVYRSYRTRRMLADCAVVAEELWWQALDFARLNHSTISFFNFSKPESAASRWNRVSLNASKVGKGLSKDAKAQKLAFQHWIEAIDPRHRYGHSLHLYYEEWCKGDAGQPFFFWLDLGDGKEVDLTACPRSKLRKQHIKYLGPKEREHYEYLVTEGKIWHKQSGKPLDTTEASPGAKWIFVMSTSKRLYAGEKKKGTFHHSSFLAGGVTLAAGRLVVIDGTLQSISPYSGHYRPTDDSFDTFLDFLKAHGVNLDEVEMNKANEDYENFEEAKTTKDESTSEVSTVSDSCETNAPDEGAVETIEAPKLEINVNYQRTLSGGLQSPKAEVPKTSILQRINSKKAARSYQLGKQLSLKWSTGAGPRIGCIADYPIELRIQALELTNLSPRLPSTSATPIWGTLPSPIRLPSQELTNGDLKLSGI</sequence>
<dbReference type="RefSeq" id="XP_027066977.2">
    <property type="nucleotide sequence ID" value="XM_027211176.2"/>
</dbReference>
<evidence type="ECO:0000256" key="5">
    <source>
        <dbReference type="SAM" id="MobiDB-lite"/>
    </source>
</evidence>
<dbReference type="InterPro" id="IPR044159">
    <property type="entry name" value="IQM"/>
</dbReference>
<comment type="subcellular location">
    <subcellularLocation>
        <location evidence="2">Cytoplasm</location>
    </subcellularLocation>
    <subcellularLocation>
        <location evidence="1">Nucleus</location>
    </subcellularLocation>
</comment>
<dbReference type="GO" id="GO:0005737">
    <property type="term" value="C:cytoplasm"/>
    <property type="evidence" value="ECO:0007669"/>
    <property type="project" value="UniProtKB-SubCell"/>
</dbReference>
<reference evidence="6" key="1">
    <citation type="journal article" date="2025" name="Foods">
        <title>Unveiling the Microbial Signatures of Arabica Coffee Cherries: Insights into Ripeness Specific Diversity, Functional Traits, and Implications for Quality and Safety.</title>
        <authorList>
            <consortium name="RefSeq"/>
            <person name="Tenea G.N."/>
            <person name="Cifuentes V."/>
            <person name="Reyes P."/>
            <person name="Cevallos-Vallejos M."/>
        </authorList>
    </citation>
    <scope>NUCLEOTIDE SEQUENCE [LARGE SCALE GENOMIC DNA]</scope>
</reference>
<keyword evidence="4" id="KW-0539">Nucleus</keyword>
<dbReference type="Proteomes" id="UP001652660">
    <property type="component" value="Chromosome 6c"/>
</dbReference>
<dbReference type="AlphaFoldDB" id="A0A6P6SM67"/>
<dbReference type="PANTHER" id="PTHR31250:SF10">
    <property type="entry name" value="IQ DOMAIN-CONTAINING PROTEIN IQM3"/>
    <property type="match status" value="1"/>
</dbReference>
<evidence type="ECO:0000313" key="6">
    <source>
        <dbReference type="Proteomes" id="UP001652660"/>
    </source>
</evidence>
<reference evidence="7" key="2">
    <citation type="submission" date="2025-08" db="UniProtKB">
        <authorList>
            <consortium name="RefSeq"/>
        </authorList>
    </citation>
    <scope>IDENTIFICATION</scope>
    <source>
        <tissue evidence="7">Leaves</tissue>
    </source>
</reference>
<dbReference type="PANTHER" id="PTHR31250">
    <property type="entry name" value="IQ DOMAIN-CONTAINING PROTEIN IQM3"/>
    <property type="match status" value="1"/>
</dbReference>
<keyword evidence="6" id="KW-1185">Reference proteome</keyword>
<evidence type="ECO:0000256" key="4">
    <source>
        <dbReference type="ARBA" id="ARBA00023242"/>
    </source>
</evidence>
<keyword evidence="3" id="KW-0963">Cytoplasm</keyword>
<dbReference type="GeneID" id="113692689"/>
<evidence type="ECO:0000313" key="7">
    <source>
        <dbReference type="RefSeq" id="XP_027066977.2"/>
    </source>
</evidence>
<name>A0A6P6SM67_COFAR</name>
<gene>
    <name evidence="7" type="primary">LOC113692689</name>
</gene>
<feature type="region of interest" description="Disordered" evidence="5">
    <location>
        <begin position="1"/>
        <end position="40"/>
    </location>
</feature>
<proteinExistence type="predicted"/>
<evidence type="ECO:0000256" key="3">
    <source>
        <dbReference type="ARBA" id="ARBA00022490"/>
    </source>
</evidence>
<dbReference type="PROSITE" id="PS50096">
    <property type="entry name" value="IQ"/>
    <property type="match status" value="1"/>
</dbReference>
<evidence type="ECO:0000256" key="2">
    <source>
        <dbReference type="ARBA" id="ARBA00004496"/>
    </source>
</evidence>
<evidence type="ECO:0000256" key="1">
    <source>
        <dbReference type="ARBA" id="ARBA00004123"/>
    </source>
</evidence>
<feature type="compositionally biased region" description="Polar residues" evidence="5">
    <location>
        <begin position="11"/>
        <end position="26"/>
    </location>
</feature>
<protein>
    <submittedName>
        <fullName evidence="7">IQ domain-containing protein IQM3-like</fullName>
    </submittedName>
</protein>
<dbReference type="OrthoDB" id="7344096at2759"/>
<accession>A0A6P6SM67</accession>
<feature type="compositionally biased region" description="Basic and acidic residues" evidence="5">
    <location>
        <begin position="385"/>
        <end position="394"/>
    </location>
</feature>
<feature type="region of interest" description="Disordered" evidence="5">
    <location>
        <begin position="385"/>
        <end position="410"/>
    </location>
</feature>
<dbReference type="GO" id="GO:0005634">
    <property type="term" value="C:nucleus"/>
    <property type="evidence" value="ECO:0007669"/>
    <property type="project" value="UniProtKB-SubCell"/>
</dbReference>